<dbReference type="InterPro" id="IPR013083">
    <property type="entry name" value="Znf_RING/FYVE/PHD"/>
</dbReference>
<dbReference type="InterPro" id="IPR017455">
    <property type="entry name" value="Znf_FYVE-rel"/>
</dbReference>
<dbReference type="Proteomes" id="UP000187283">
    <property type="component" value="Unassembled WGS sequence"/>
</dbReference>
<sequence length="571" mass="64043">MESRKRRVFGAVQKDNKDENTILNPILEIDSPETSLSEAPTISNPEIPEISLEHVQSAKRTSSSQSIDTSEHAFREDVADPNPQTCPICNNFSGTLAQINRHLDSFHFNSTRDDLNNQDSAAVDEIKDTVFSFLRSAGQKVRGLGNTITKGKLDSELERLGILEIDNNSGHTLSNDFIHPEGVIPFQSSEITNNQNANNSLTNLYSKNPIKPKYYNIIGGSSNSPIKFDPLNNSLAALEKSIVAWESDSTAKKCYICLTTFGTIKRKHHCRLCGKIVCGKPSCFLRVEIPFEKNCIPEPKKQNCFTLKTCPICLKSLQLIQDKNEPVESSLLVQMYDQMSYFRKKVDTGLENIKQLLLKIESSNNTQIKSRLLQQSNQLRKELLQQLGNFDTASKIAKKPAGINSLDKSAENRVSLTSLILSNNTDQIPSGGNLKDASAKDNPSSLKNLESQLLPTNESNINEESVPPPPLPNRKSDLSSVNTLETRPIFDVDLIDESENFQHQLQEFDKINANLSREELISKLGVLREQRVLVQSYIKELNSKREWESVLSLHENFNDLENEISSIEKML</sequence>
<dbReference type="EMBL" id="LSSN01000164">
    <property type="protein sequence ID" value="OMJ25464.1"/>
    <property type="molecule type" value="Genomic_DNA"/>
</dbReference>
<dbReference type="Pfam" id="PF11464">
    <property type="entry name" value="Rbsn"/>
    <property type="match status" value="1"/>
</dbReference>
<evidence type="ECO:0000256" key="2">
    <source>
        <dbReference type="ARBA" id="ARBA00022771"/>
    </source>
</evidence>
<dbReference type="InterPro" id="IPR052727">
    <property type="entry name" value="Rab4/Rab5_effector"/>
</dbReference>
<dbReference type="OrthoDB" id="166134at2759"/>
<feature type="region of interest" description="Disordered" evidence="5">
    <location>
        <begin position="425"/>
        <end position="479"/>
    </location>
</feature>
<accession>A0A1R1YEX9</accession>
<evidence type="ECO:0000313" key="8">
    <source>
        <dbReference type="Proteomes" id="UP000187283"/>
    </source>
</evidence>
<protein>
    <submittedName>
        <fullName evidence="7">Vacuolar segregation protein PEP7</fullName>
    </submittedName>
</protein>
<evidence type="ECO:0000256" key="4">
    <source>
        <dbReference type="PROSITE-ProRule" id="PRU00091"/>
    </source>
</evidence>
<dbReference type="SUPFAM" id="SSF57903">
    <property type="entry name" value="FYVE/PHD zinc finger"/>
    <property type="match status" value="1"/>
</dbReference>
<comment type="caution">
    <text evidence="7">The sequence shown here is derived from an EMBL/GenBank/DDBJ whole genome shotgun (WGS) entry which is preliminary data.</text>
</comment>
<evidence type="ECO:0000256" key="1">
    <source>
        <dbReference type="ARBA" id="ARBA00022723"/>
    </source>
</evidence>
<dbReference type="InterPro" id="IPR036531">
    <property type="entry name" value="Rbsn_Rab-bd_sf"/>
</dbReference>
<evidence type="ECO:0000256" key="3">
    <source>
        <dbReference type="ARBA" id="ARBA00022833"/>
    </source>
</evidence>
<dbReference type="PANTHER" id="PTHR13510">
    <property type="entry name" value="FYVE-FINGER-CONTAINING RAB5 EFFECTOR PROTEIN RABENOSYN-5-RELATED"/>
    <property type="match status" value="1"/>
</dbReference>
<evidence type="ECO:0000259" key="6">
    <source>
        <dbReference type="PROSITE" id="PS50178"/>
    </source>
</evidence>
<organism evidence="7 8">
    <name type="scientific">Smittium culicis</name>
    <dbReference type="NCBI Taxonomy" id="133412"/>
    <lineage>
        <taxon>Eukaryota</taxon>
        <taxon>Fungi</taxon>
        <taxon>Fungi incertae sedis</taxon>
        <taxon>Zoopagomycota</taxon>
        <taxon>Kickxellomycotina</taxon>
        <taxon>Harpellomycetes</taxon>
        <taxon>Harpellales</taxon>
        <taxon>Legeriomycetaceae</taxon>
        <taxon>Smittium</taxon>
    </lineage>
</organism>
<feature type="domain" description="FYVE-type" evidence="6">
    <location>
        <begin position="248"/>
        <end position="318"/>
    </location>
</feature>
<reference evidence="7 8" key="1">
    <citation type="submission" date="2017-01" db="EMBL/GenBank/DDBJ databases">
        <authorList>
            <person name="Mah S.A."/>
            <person name="Swanson W.J."/>
            <person name="Moy G.W."/>
            <person name="Vacquier V.D."/>
        </authorList>
    </citation>
    <scope>NUCLEOTIDE SEQUENCE [LARGE SCALE GENOMIC DNA]</scope>
    <source>
        <strain evidence="7 8">GSMNP</strain>
    </source>
</reference>
<dbReference type="InterPro" id="IPR021565">
    <property type="entry name" value="Rbsn_Rab-bd"/>
</dbReference>
<dbReference type="SUPFAM" id="SSF140125">
    <property type="entry name" value="Rabenosyn-5 Rab-binding domain-like"/>
    <property type="match status" value="1"/>
</dbReference>
<gene>
    <name evidence="7" type="ORF">AYI70_g878</name>
</gene>
<proteinExistence type="predicted"/>
<dbReference type="PANTHER" id="PTHR13510:SF44">
    <property type="entry name" value="RABENOSYN-5"/>
    <property type="match status" value="1"/>
</dbReference>
<keyword evidence="8" id="KW-1185">Reference proteome</keyword>
<dbReference type="Pfam" id="PF01363">
    <property type="entry name" value="FYVE"/>
    <property type="match status" value="1"/>
</dbReference>
<keyword evidence="3" id="KW-0862">Zinc</keyword>
<dbReference type="AlphaFoldDB" id="A0A1R1YEX9"/>
<evidence type="ECO:0000256" key="5">
    <source>
        <dbReference type="SAM" id="MobiDB-lite"/>
    </source>
</evidence>
<keyword evidence="2 4" id="KW-0863">Zinc-finger</keyword>
<feature type="compositionally biased region" description="Polar residues" evidence="5">
    <location>
        <begin position="441"/>
        <end position="463"/>
    </location>
</feature>
<dbReference type="STRING" id="133412.A0A1R1YEX9"/>
<dbReference type="SMART" id="SM00064">
    <property type="entry name" value="FYVE"/>
    <property type="match status" value="1"/>
</dbReference>
<dbReference type="Gene3D" id="3.30.40.10">
    <property type="entry name" value="Zinc/RING finger domain, C3HC4 (zinc finger)"/>
    <property type="match status" value="1"/>
</dbReference>
<dbReference type="PROSITE" id="PS50178">
    <property type="entry name" value="ZF_FYVE"/>
    <property type="match status" value="1"/>
</dbReference>
<dbReference type="GO" id="GO:0008270">
    <property type="term" value="F:zinc ion binding"/>
    <property type="evidence" value="ECO:0007669"/>
    <property type="project" value="UniProtKB-KW"/>
</dbReference>
<name>A0A1R1YEX9_9FUNG</name>
<evidence type="ECO:0000313" key="7">
    <source>
        <dbReference type="EMBL" id="OMJ25464.1"/>
    </source>
</evidence>
<keyword evidence="1" id="KW-0479">Metal-binding</keyword>
<dbReference type="InterPro" id="IPR011011">
    <property type="entry name" value="Znf_FYVE_PHD"/>
</dbReference>
<dbReference type="InterPro" id="IPR000306">
    <property type="entry name" value="Znf_FYVE"/>
</dbReference>
<dbReference type="CDD" id="cd15737">
    <property type="entry name" value="FYVE2_Vac1p_like"/>
    <property type="match status" value="1"/>
</dbReference>